<comment type="caution">
    <text evidence="4">The sequence shown here is derived from an EMBL/GenBank/DDBJ whole genome shotgun (WGS) entry which is preliminary data.</text>
</comment>
<reference evidence="4" key="1">
    <citation type="submission" date="2019-11" db="EMBL/GenBank/DDBJ databases">
        <title>Characterization of Clostridium perfringens isolates from swine manure treated agricultural soils.</title>
        <authorList>
            <person name="Wushke S.T."/>
        </authorList>
    </citation>
    <scope>NUCLEOTIDE SEQUENCE</scope>
    <source>
        <strain evidence="4">X26</strain>
    </source>
</reference>
<evidence type="ECO:0000256" key="1">
    <source>
        <dbReference type="ARBA" id="ARBA00001946"/>
    </source>
</evidence>
<keyword evidence="2" id="KW-0378">Hydrolase</keyword>
<dbReference type="Gene3D" id="3.90.79.10">
    <property type="entry name" value="Nucleoside Triphosphate Pyrophosphohydrolase"/>
    <property type="match status" value="1"/>
</dbReference>
<dbReference type="GO" id="GO:0016787">
    <property type="term" value="F:hydrolase activity"/>
    <property type="evidence" value="ECO:0007669"/>
    <property type="project" value="UniProtKB-KW"/>
</dbReference>
<dbReference type="PANTHER" id="PTHR43046">
    <property type="entry name" value="GDP-MANNOSE MANNOSYL HYDROLASE"/>
    <property type="match status" value="1"/>
</dbReference>
<protein>
    <submittedName>
        <fullName evidence="4">NUDIX domain-containing protein</fullName>
    </submittedName>
</protein>
<proteinExistence type="predicted"/>
<dbReference type="Proteomes" id="UP001291306">
    <property type="component" value="Unassembled WGS sequence"/>
</dbReference>
<accession>A0AAW9IK86</accession>
<dbReference type="InterPro" id="IPR015797">
    <property type="entry name" value="NUDIX_hydrolase-like_dom_sf"/>
</dbReference>
<comment type="cofactor">
    <cofactor evidence="1">
        <name>Mg(2+)</name>
        <dbReference type="ChEBI" id="CHEBI:18420"/>
    </cofactor>
</comment>
<dbReference type="SUPFAM" id="SSF55811">
    <property type="entry name" value="Nudix"/>
    <property type="match status" value="1"/>
</dbReference>
<dbReference type="InterPro" id="IPR020084">
    <property type="entry name" value="NUDIX_hydrolase_CS"/>
</dbReference>
<dbReference type="PANTHER" id="PTHR43046:SF14">
    <property type="entry name" value="MUTT_NUDIX FAMILY PROTEIN"/>
    <property type="match status" value="1"/>
</dbReference>
<evidence type="ECO:0000259" key="3">
    <source>
        <dbReference type="PROSITE" id="PS51462"/>
    </source>
</evidence>
<dbReference type="EMBL" id="WNVC01000958">
    <property type="protein sequence ID" value="MDZ5001041.1"/>
    <property type="molecule type" value="Genomic_DNA"/>
</dbReference>
<dbReference type="PROSITE" id="PS00893">
    <property type="entry name" value="NUDIX_BOX"/>
    <property type="match status" value="1"/>
</dbReference>
<gene>
    <name evidence="4" type="ORF">GNF79_18650</name>
</gene>
<sequence>MASEKFKKPVAAHHLLIKEGKILMLRRLNTGYEDGNYSVVAGHLDGDEDVKAAMIREAKEEAGIDINSNNLEIVGVMHRKSEVERIDFFLATDSWNNEIVNMEPEKCDDLSWFEIKNLPINTIPYIKRAIENYMSGVQFDIYG</sequence>
<evidence type="ECO:0000256" key="2">
    <source>
        <dbReference type="ARBA" id="ARBA00022801"/>
    </source>
</evidence>
<evidence type="ECO:0000313" key="5">
    <source>
        <dbReference type="Proteomes" id="UP001291306"/>
    </source>
</evidence>
<dbReference type="PROSITE" id="PS51462">
    <property type="entry name" value="NUDIX"/>
    <property type="match status" value="1"/>
</dbReference>
<name>A0AAW9IK86_CLOPF</name>
<dbReference type="CDD" id="cd04683">
    <property type="entry name" value="NUDIX_Hydrolase"/>
    <property type="match status" value="1"/>
</dbReference>
<dbReference type="Pfam" id="PF00293">
    <property type="entry name" value="NUDIX"/>
    <property type="match status" value="1"/>
</dbReference>
<evidence type="ECO:0000313" key="4">
    <source>
        <dbReference type="EMBL" id="MDZ5001041.1"/>
    </source>
</evidence>
<organism evidence="4 5">
    <name type="scientific">Clostridium perfringens</name>
    <dbReference type="NCBI Taxonomy" id="1502"/>
    <lineage>
        <taxon>Bacteria</taxon>
        <taxon>Bacillati</taxon>
        <taxon>Bacillota</taxon>
        <taxon>Clostridia</taxon>
        <taxon>Eubacteriales</taxon>
        <taxon>Clostridiaceae</taxon>
        <taxon>Clostridium</taxon>
    </lineage>
</organism>
<feature type="non-terminal residue" evidence="4">
    <location>
        <position position="143"/>
    </location>
</feature>
<dbReference type="AlphaFoldDB" id="A0AAW9IK86"/>
<dbReference type="InterPro" id="IPR000086">
    <property type="entry name" value="NUDIX_hydrolase_dom"/>
</dbReference>
<dbReference type="RefSeq" id="WP_322459208.1">
    <property type="nucleotide sequence ID" value="NZ_WNVC01000958.1"/>
</dbReference>
<feature type="domain" description="Nudix hydrolase" evidence="3">
    <location>
        <begin position="7"/>
        <end position="138"/>
    </location>
</feature>